<dbReference type="PANTHER" id="PTHR36933">
    <property type="entry name" value="SLL0788 PROTEIN"/>
    <property type="match status" value="1"/>
</dbReference>
<dbReference type="AlphaFoldDB" id="A0A502CUC3"/>
<evidence type="ECO:0000256" key="1">
    <source>
        <dbReference type="SAM" id="SignalP"/>
    </source>
</evidence>
<comment type="caution">
    <text evidence="3">The sequence shown here is derived from an EMBL/GenBank/DDBJ whole genome shotgun (WGS) entry which is preliminary data.</text>
</comment>
<name>A0A502CUC3_9MICO</name>
<dbReference type="PANTHER" id="PTHR36933:SF1">
    <property type="entry name" value="SLL0788 PROTEIN"/>
    <property type="match status" value="1"/>
</dbReference>
<organism evidence="3 4">
    <name type="scientific">Pedococcus bigeumensis</name>
    <dbReference type="NCBI Taxonomy" id="433644"/>
    <lineage>
        <taxon>Bacteria</taxon>
        <taxon>Bacillati</taxon>
        <taxon>Actinomycetota</taxon>
        <taxon>Actinomycetes</taxon>
        <taxon>Micrococcales</taxon>
        <taxon>Intrasporangiaceae</taxon>
        <taxon>Pedococcus</taxon>
    </lineage>
</organism>
<sequence length="206" mass="21194">MRTTARALSVTAVLAGTIALSACGGADTDHNGMTGMNGMGTASSSATSTAKVDPADVMFAQTMVPHHQQAVQMADLALTRASSADVKALATKIKAAQDPEIATMTGWLGTWGAPTGSADMNGMAGMDHGSDGMMSQADMTKLSQASGAQFDRMWLTMMIAHHQGALTMANDVLATTKDTQVRTLAQSIIDGQTKEIAAMKGLLSAS</sequence>
<keyword evidence="4" id="KW-1185">Reference proteome</keyword>
<evidence type="ECO:0000259" key="2">
    <source>
        <dbReference type="Pfam" id="PF03713"/>
    </source>
</evidence>
<feature type="signal peptide" evidence="1">
    <location>
        <begin position="1"/>
        <end position="22"/>
    </location>
</feature>
<feature type="chain" id="PRO_5038821354" evidence="1">
    <location>
        <begin position="23"/>
        <end position="206"/>
    </location>
</feature>
<dbReference type="RefSeq" id="WP_140739160.1">
    <property type="nucleotide sequence ID" value="NZ_RCZM01000003.1"/>
</dbReference>
<evidence type="ECO:0000313" key="4">
    <source>
        <dbReference type="Proteomes" id="UP000317722"/>
    </source>
</evidence>
<evidence type="ECO:0000313" key="3">
    <source>
        <dbReference type="EMBL" id="TPG16837.1"/>
    </source>
</evidence>
<accession>A0A502CUC3</accession>
<dbReference type="Pfam" id="PF03713">
    <property type="entry name" value="DUF305"/>
    <property type="match status" value="1"/>
</dbReference>
<dbReference type="InterPro" id="IPR012347">
    <property type="entry name" value="Ferritin-like"/>
</dbReference>
<dbReference type="PROSITE" id="PS51257">
    <property type="entry name" value="PROKAR_LIPOPROTEIN"/>
    <property type="match status" value="1"/>
</dbReference>
<keyword evidence="1" id="KW-0732">Signal</keyword>
<proteinExistence type="predicted"/>
<feature type="domain" description="DUF305" evidence="2">
    <location>
        <begin position="56"/>
        <end position="203"/>
    </location>
</feature>
<dbReference type="Proteomes" id="UP000317722">
    <property type="component" value="Unassembled WGS sequence"/>
</dbReference>
<dbReference type="EMBL" id="RCZM01000003">
    <property type="protein sequence ID" value="TPG16837.1"/>
    <property type="molecule type" value="Genomic_DNA"/>
</dbReference>
<dbReference type="InterPro" id="IPR005183">
    <property type="entry name" value="DUF305_CopM-like"/>
</dbReference>
<reference evidence="3 4" key="1">
    <citation type="journal article" date="2019" name="Environ. Microbiol.">
        <title>Species interactions and distinct microbial communities in high Arctic permafrost affected cryosols are associated with the CH4 and CO2 gas fluxes.</title>
        <authorList>
            <person name="Altshuler I."/>
            <person name="Hamel J."/>
            <person name="Turney S."/>
            <person name="Magnuson E."/>
            <person name="Levesque R."/>
            <person name="Greer C."/>
            <person name="Whyte L.G."/>
        </authorList>
    </citation>
    <scope>NUCLEOTIDE SEQUENCE [LARGE SCALE GENOMIC DNA]</scope>
    <source>
        <strain evidence="3 4">S9.3A</strain>
    </source>
</reference>
<protein>
    <submittedName>
        <fullName evidence="3">DUF305 domain-containing protein</fullName>
    </submittedName>
</protein>
<dbReference type="Gene3D" id="1.20.1260.10">
    <property type="match status" value="1"/>
</dbReference>
<dbReference type="OrthoDB" id="26872at2"/>
<gene>
    <name evidence="3" type="ORF">EAH86_08545</name>
</gene>